<keyword evidence="1" id="KW-0812">Transmembrane</keyword>
<dbReference type="Proteomes" id="UP000481852">
    <property type="component" value="Unassembled WGS sequence"/>
</dbReference>
<protein>
    <submittedName>
        <fullName evidence="2">Uncharacterized protein</fullName>
    </submittedName>
</protein>
<keyword evidence="1" id="KW-1133">Transmembrane helix</keyword>
<evidence type="ECO:0000313" key="2">
    <source>
        <dbReference type="EMBL" id="MSS14420.1"/>
    </source>
</evidence>
<dbReference type="AlphaFoldDB" id="A0A6L5X2H5"/>
<evidence type="ECO:0000313" key="3">
    <source>
        <dbReference type="Proteomes" id="UP000481852"/>
    </source>
</evidence>
<accession>A0A6L5X2H5</accession>
<organism evidence="2 3">
    <name type="scientific">Porcincola intestinalis</name>
    <dbReference type="NCBI Taxonomy" id="2606632"/>
    <lineage>
        <taxon>Bacteria</taxon>
        <taxon>Bacillati</taxon>
        <taxon>Bacillota</taxon>
        <taxon>Clostridia</taxon>
        <taxon>Lachnospirales</taxon>
        <taxon>Lachnospiraceae</taxon>
        <taxon>Porcincola</taxon>
    </lineage>
</organism>
<sequence>MAKINFGDYLKSKQRKVRNYESDEALVQRAKLKLSVDPMVVSPAYRVKNLEAAEALLSDVKGYPGAETLYDSCKKQLSEAKVQKKEADYQRACRHLAEAKEEHEFGKAAGEFANLQGYRDADEKQDYARKRAKALNRRFQITRAVVLLVIVALVVLMARSYKGGYMNYMAARLEGIGGQYQSAYSRFSQLGNLLDSREQAEKYRQLYLRKREAAERKALPEAKKGDTVSYAGQDWLVLRRSHKKLLMICRAPSADSVFRSVQFHNVRKDVSWADSSLRAFLNGGALQGEFTELEQAALVDMAYTPSGNDFYGVSAPSEPLTDKVRIFDLEDLKTYSDVFEKPAVDMWLAAPGHDLSSAVYQSKSGTVMMYGDDVTDMNLSVCPVITVDLKALESQDKQQ</sequence>
<dbReference type="RefSeq" id="WP_154524150.1">
    <property type="nucleotide sequence ID" value="NZ_VULZ01000004.1"/>
</dbReference>
<name>A0A6L5X2H5_9FIRM</name>
<evidence type="ECO:0000256" key="1">
    <source>
        <dbReference type="SAM" id="Phobius"/>
    </source>
</evidence>
<keyword evidence="3" id="KW-1185">Reference proteome</keyword>
<feature type="transmembrane region" description="Helical" evidence="1">
    <location>
        <begin position="141"/>
        <end position="161"/>
    </location>
</feature>
<proteinExistence type="predicted"/>
<reference evidence="2 3" key="1">
    <citation type="submission" date="2019-08" db="EMBL/GenBank/DDBJ databases">
        <title>In-depth cultivation of the pig gut microbiome towards novel bacterial diversity and tailored functional studies.</title>
        <authorList>
            <person name="Wylensek D."/>
            <person name="Hitch T.C.A."/>
            <person name="Clavel T."/>
        </authorList>
    </citation>
    <scope>NUCLEOTIDE SEQUENCE [LARGE SCALE GENOMIC DNA]</scope>
    <source>
        <strain evidence="2 3">Oil+RF-744-WCA-WT-11</strain>
    </source>
</reference>
<keyword evidence="1" id="KW-0472">Membrane</keyword>
<gene>
    <name evidence="2" type="ORF">FYJ35_05085</name>
</gene>
<comment type="caution">
    <text evidence="2">The sequence shown here is derived from an EMBL/GenBank/DDBJ whole genome shotgun (WGS) entry which is preliminary data.</text>
</comment>
<dbReference type="EMBL" id="VULZ01000004">
    <property type="protein sequence ID" value="MSS14420.1"/>
    <property type="molecule type" value="Genomic_DNA"/>
</dbReference>